<evidence type="ECO:0000256" key="3">
    <source>
        <dbReference type="ARBA" id="ARBA00022989"/>
    </source>
</evidence>
<dbReference type="SMART" id="SM01417">
    <property type="entry name" value="Solute_trans_a"/>
    <property type="match status" value="1"/>
</dbReference>
<comment type="caution">
    <text evidence="6">The sequence shown here is derived from an EMBL/GenBank/DDBJ whole genome shotgun (WGS) entry which is preliminary data.</text>
</comment>
<evidence type="ECO:0008006" key="8">
    <source>
        <dbReference type="Google" id="ProtNLM"/>
    </source>
</evidence>
<reference evidence="6" key="1">
    <citation type="journal article" date="2020" name="Phytopathology">
        <title>Genome sequence of the chestnut blight fungus Cryphonectria parasitica EP155: A fundamental resource for an archetypical invasive plant pathogen.</title>
        <authorList>
            <person name="Crouch J.A."/>
            <person name="Dawe A."/>
            <person name="Aerts A."/>
            <person name="Barry K."/>
            <person name="Churchill A.C.L."/>
            <person name="Grimwood J."/>
            <person name="Hillman B."/>
            <person name="Milgroom M.G."/>
            <person name="Pangilinan J."/>
            <person name="Smith M."/>
            <person name="Salamov A."/>
            <person name="Schmutz J."/>
            <person name="Yadav J."/>
            <person name="Grigoriev I.V."/>
            <person name="Nuss D."/>
        </authorList>
    </citation>
    <scope>NUCLEOTIDE SEQUENCE</scope>
    <source>
        <strain evidence="6">EP155</strain>
    </source>
</reference>
<dbReference type="PANTHER" id="PTHR23423">
    <property type="entry name" value="ORGANIC SOLUTE TRANSPORTER-RELATED"/>
    <property type="match status" value="1"/>
</dbReference>
<evidence type="ECO:0000256" key="1">
    <source>
        <dbReference type="ARBA" id="ARBA00004141"/>
    </source>
</evidence>
<feature type="transmembrane region" description="Helical" evidence="5">
    <location>
        <begin position="251"/>
        <end position="274"/>
    </location>
</feature>
<feature type="transmembrane region" description="Helical" evidence="5">
    <location>
        <begin position="60"/>
        <end position="81"/>
    </location>
</feature>
<feature type="transmembrane region" description="Helical" evidence="5">
    <location>
        <begin position="175"/>
        <end position="196"/>
    </location>
</feature>
<accession>A0A9P5CMB0</accession>
<dbReference type="Pfam" id="PF03619">
    <property type="entry name" value="Solute_trans_a"/>
    <property type="match status" value="1"/>
</dbReference>
<dbReference type="OrthoDB" id="5348404at2759"/>
<dbReference type="Proteomes" id="UP000803844">
    <property type="component" value="Unassembled WGS sequence"/>
</dbReference>
<keyword evidence="7" id="KW-1185">Reference proteome</keyword>
<feature type="transmembrane region" description="Helical" evidence="5">
    <location>
        <begin position="208"/>
        <end position="231"/>
    </location>
</feature>
<proteinExistence type="predicted"/>
<keyword evidence="2 5" id="KW-0812">Transmembrane</keyword>
<gene>
    <name evidence="6" type="ORF">M406DRAFT_294704</name>
</gene>
<feature type="transmembrane region" description="Helical" evidence="5">
    <location>
        <begin position="87"/>
        <end position="105"/>
    </location>
</feature>
<keyword evidence="4 5" id="KW-0472">Membrane</keyword>
<organism evidence="6 7">
    <name type="scientific">Cryphonectria parasitica (strain ATCC 38755 / EP155)</name>
    <dbReference type="NCBI Taxonomy" id="660469"/>
    <lineage>
        <taxon>Eukaryota</taxon>
        <taxon>Fungi</taxon>
        <taxon>Dikarya</taxon>
        <taxon>Ascomycota</taxon>
        <taxon>Pezizomycotina</taxon>
        <taxon>Sordariomycetes</taxon>
        <taxon>Sordariomycetidae</taxon>
        <taxon>Diaporthales</taxon>
        <taxon>Cryphonectriaceae</taxon>
        <taxon>Cryphonectria-Endothia species complex</taxon>
        <taxon>Cryphonectria</taxon>
    </lineage>
</organism>
<evidence type="ECO:0000313" key="6">
    <source>
        <dbReference type="EMBL" id="KAF3762906.1"/>
    </source>
</evidence>
<dbReference type="AlphaFoldDB" id="A0A9P5CMB0"/>
<sequence>MLNTETATLAGGMDFSTINKIITGACALFVLLSLLVLMFRHATHFSRPNEQLHIMRICCYLPIFSIGCFLQVSFPNAYVYLNPWLDFAQAVALCNFFLMMCQFVSPSDSQRELFFAALKQVNDEPVNGLHWYRRMFILIFQYPVVQAVVSILTAITESQGVYCLVSSKPHFAHLWLDIVHTASLAVAVMACLRLLSGLRGQLKHHRPLLKLAAFKLLIAITGLIQLIYWILRTVKPTPLKPTASLSFADDFIGIPVLVMALLTVPFSILFHFAYDVQTYYLENVDKNLPLTQRDAEAGSSYQGGFLGIWAWLGMLNPSELISGLRFGLTMLNRENREMGVDTVRRAQTGEFDN</sequence>
<dbReference type="InterPro" id="IPR005178">
    <property type="entry name" value="Ostalpha/TMEM184C"/>
</dbReference>
<evidence type="ECO:0000256" key="4">
    <source>
        <dbReference type="ARBA" id="ARBA00023136"/>
    </source>
</evidence>
<feature type="transmembrane region" description="Helical" evidence="5">
    <location>
        <begin position="135"/>
        <end position="155"/>
    </location>
</feature>
<comment type="subcellular location">
    <subcellularLocation>
        <location evidence="1">Membrane</location>
        <topology evidence="1">Multi-pass membrane protein</topology>
    </subcellularLocation>
</comment>
<evidence type="ECO:0000256" key="5">
    <source>
        <dbReference type="SAM" id="Phobius"/>
    </source>
</evidence>
<feature type="transmembrane region" description="Helical" evidence="5">
    <location>
        <begin position="21"/>
        <end position="39"/>
    </location>
</feature>
<keyword evidence="3 5" id="KW-1133">Transmembrane helix</keyword>
<dbReference type="GO" id="GO:0016020">
    <property type="term" value="C:membrane"/>
    <property type="evidence" value="ECO:0007669"/>
    <property type="project" value="UniProtKB-SubCell"/>
</dbReference>
<dbReference type="RefSeq" id="XP_040773885.1">
    <property type="nucleotide sequence ID" value="XM_040919152.1"/>
</dbReference>
<dbReference type="GeneID" id="63836281"/>
<evidence type="ECO:0000256" key="2">
    <source>
        <dbReference type="ARBA" id="ARBA00022692"/>
    </source>
</evidence>
<dbReference type="EMBL" id="MU032350">
    <property type="protein sequence ID" value="KAF3762906.1"/>
    <property type="molecule type" value="Genomic_DNA"/>
</dbReference>
<protein>
    <recommendedName>
        <fullName evidence="8">Organic solute transporter Ostalpha-domain-containing protein</fullName>
    </recommendedName>
</protein>
<evidence type="ECO:0000313" key="7">
    <source>
        <dbReference type="Proteomes" id="UP000803844"/>
    </source>
</evidence>
<name>A0A9P5CMB0_CRYP1</name>